<dbReference type="EMBL" id="MLFN01000074">
    <property type="protein sequence ID" value="ORM50802.1"/>
    <property type="molecule type" value="Genomic_DNA"/>
</dbReference>
<feature type="domain" description="Dynamin-like helical" evidence="2">
    <location>
        <begin position="215"/>
        <end position="547"/>
    </location>
</feature>
<dbReference type="InterPro" id="IPR049678">
    <property type="entry name" value="LeoA-like"/>
</dbReference>
<evidence type="ECO:0000259" key="2">
    <source>
        <dbReference type="Pfam" id="PF18709"/>
    </source>
</evidence>
<dbReference type="Gene3D" id="3.40.50.300">
    <property type="entry name" value="P-loop containing nucleotide triphosphate hydrolases"/>
    <property type="match status" value="1"/>
</dbReference>
<accession>A0A1X1BRP7</accession>
<organism evidence="3 4">
    <name type="scientific">Pantoea conspicua</name>
    <dbReference type="NCBI Taxonomy" id="472705"/>
    <lineage>
        <taxon>Bacteria</taxon>
        <taxon>Pseudomonadati</taxon>
        <taxon>Pseudomonadota</taxon>
        <taxon>Gammaproteobacteria</taxon>
        <taxon>Enterobacterales</taxon>
        <taxon>Erwiniaceae</taxon>
        <taxon>Pantoea</taxon>
    </lineage>
</organism>
<sequence length="568" mass="63816">MEKTLDVFKAQQSRNVHILDELTAFLEQGEKVGVPVDVQLINKIEAAKENAANGKLKIALIGGFSEGKTSIAAAWMGRLDKASMNISHQESSNEVKVYDVGSDFVLIDTPGLFGFKEQFNEDTRAVEKYKDMTKKYISEAHLILYVMNSTNPIKESHKADLEWLFRTLNLLERTVFVLSRFDEVADVEDEDDYAANVEVKRQNVRARLDDLIALTSLEHDALNIVAVAANPFDMGTEYWLDNPEKFRALSHISELQDATSDKIEKSGGALALSEETKKSVIRDILTRKLPEAIANDVRIRQEVEDLSSIHVRLSKELLTMQRDIAEARISLNNFVLDYFKDLILRARGLSLETYMEFFESEIGEQGIIIDTRLDNEFARRVQSVNNAIQKMHLGYSAEINHYNGNMAAMGKQGLNYVVKSNLINSATVIAARDGVVSVGKMAGLELGKLLKFKPWGAIKFAKGLNGALVFAGVALELWDTYSQAKREAEFKKMIDSMISNFNQQRDGLISVLGGSEFARDYFTGFALMQDEMASLERAMQAIQEQQSLFARWRADAEAIDAEYTRVND</sequence>
<protein>
    <submittedName>
        <fullName evidence="3">Labile enterotoxin output A</fullName>
    </submittedName>
</protein>
<evidence type="ECO:0000313" key="3">
    <source>
        <dbReference type="EMBL" id="ORM50802.1"/>
    </source>
</evidence>
<evidence type="ECO:0000259" key="1">
    <source>
        <dbReference type="Pfam" id="PF01926"/>
    </source>
</evidence>
<dbReference type="InterPro" id="IPR006073">
    <property type="entry name" value="GTP-bd"/>
</dbReference>
<name>A0A1X1BRP7_9GAMM</name>
<dbReference type="Pfam" id="PF18709">
    <property type="entry name" value="DLP_helical"/>
    <property type="match status" value="1"/>
</dbReference>
<dbReference type="AlphaFoldDB" id="A0A1X1BRP7"/>
<dbReference type="GO" id="GO:0005525">
    <property type="term" value="F:GTP binding"/>
    <property type="evidence" value="ECO:0007669"/>
    <property type="project" value="InterPro"/>
</dbReference>
<dbReference type="NCBIfam" id="NF041922">
    <property type="entry name" value="DLP_LeoA_gen"/>
    <property type="match status" value="1"/>
</dbReference>
<dbReference type="Proteomes" id="UP000193933">
    <property type="component" value="Unassembled WGS sequence"/>
</dbReference>
<feature type="domain" description="G" evidence="1">
    <location>
        <begin position="57"/>
        <end position="161"/>
    </location>
</feature>
<dbReference type="OrthoDB" id="6402537at2"/>
<gene>
    <name evidence="3" type="ORF">HA41_17925</name>
</gene>
<dbReference type="InterPro" id="IPR040576">
    <property type="entry name" value="DLP_helical"/>
</dbReference>
<dbReference type="SUPFAM" id="SSF52540">
    <property type="entry name" value="P-loop containing nucleoside triphosphate hydrolases"/>
    <property type="match status" value="1"/>
</dbReference>
<dbReference type="Pfam" id="PF01926">
    <property type="entry name" value="MMR_HSR1"/>
    <property type="match status" value="1"/>
</dbReference>
<reference evidence="3 4" key="1">
    <citation type="journal article" date="2017" name="Antonie Van Leeuwenhoek">
        <title>Phylogenomic resolution of the bacterial genus Pantoea and its relationship with Erwinia and Tatumella.</title>
        <authorList>
            <person name="Palmer M."/>
            <person name="Steenkamp E.T."/>
            <person name="Coetzee M.P."/>
            <person name="Chan W.Y."/>
            <person name="van Zyl E."/>
            <person name="De Maayer P."/>
            <person name="Coutinho T.A."/>
            <person name="Blom J."/>
            <person name="Smits T.H."/>
            <person name="Duffy B."/>
            <person name="Venter S.N."/>
        </authorList>
    </citation>
    <scope>NUCLEOTIDE SEQUENCE [LARGE SCALE GENOMIC DNA]</scope>
    <source>
        <strain evidence="3 4">LMG 24534</strain>
    </source>
</reference>
<evidence type="ECO:0000313" key="4">
    <source>
        <dbReference type="Proteomes" id="UP000193933"/>
    </source>
</evidence>
<dbReference type="InterPro" id="IPR027417">
    <property type="entry name" value="P-loop_NTPase"/>
</dbReference>
<proteinExistence type="predicted"/>
<dbReference type="RefSeq" id="WP_028723597.1">
    <property type="nucleotide sequence ID" value="NZ_MLFN01000074.1"/>
</dbReference>
<keyword evidence="4" id="KW-1185">Reference proteome</keyword>
<comment type="caution">
    <text evidence="3">The sequence shown here is derived from an EMBL/GenBank/DDBJ whole genome shotgun (WGS) entry which is preliminary data.</text>
</comment>